<name>A0A6V3K5X8_9EUKA</name>
<protein>
    <recommendedName>
        <fullName evidence="6">Sugar phosphate transporter domain-containing protein</fullName>
    </recommendedName>
</protein>
<dbReference type="Pfam" id="PF03151">
    <property type="entry name" value="TPT"/>
    <property type="match status" value="1"/>
</dbReference>
<keyword evidence="3 5" id="KW-1133">Transmembrane helix</keyword>
<keyword evidence="2 5" id="KW-0812">Transmembrane</keyword>
<evidence type="ECO:0000313" key="8">
    <source>
        <dbReference type="EMBL" id="CAE0655445.1"/>
    </source>
</evidence>
<feature type="transmembrane region" description="Helical" evidence="5">
    <location>
        <begin position="66"/>
        <end position="86"/>
    </location>
</feature>
<accession>A0A6V3K5X8</accession>
<comment type="subcellular location">
    <subcellularLocation>
        <location evidence="1">Membrane</location>
        <topology evidence="1">Multi-pass membrane protein</topology>
    </subcellularLocation>
</comment>
<dbReference type="EMBL" id="HBIV01009966">
    <property type="protein sequence ID" value="CAE0655443.1"/>
    <property type="molecule type" value="Transcribed_RNA"/>
</dbReference>
<feature type="transmembrane region" description="Helical" evidence="5">
    <location>
        <begin position="155"/>
        <end position="177"/>
    </location>
</feature>
<feature type="domain" description="Sugar phosphate transporter" evidence="6">
    <location>
        <begin position="74"/>
        <end position="349"/>
    </location>
</feature>
<feature type="transmembrane region" description="Helical" evidence="5">
    <location>
        <begin position="129"/>
        <end position="149"/>
    </location>
</feature>
<evidence type="ECO:0000256" key="5">
    <source>
        <dbReference type="SAM" id="Phobius"/>
    </source>
</evidence>
<feature type="transmembrane region" description="Helical" evidence="5">
    <location>
        <begin position="212"/>
        <end position="231"/>
    </location>
</feature>
<proteinExistence type="predicted"/>
<feature type="transmembrane region" description="Helical" evidence="5">
    <location>
        <begin position="251"/>
        <end position="271"/>
    </location>
</feature>
<feature type="transmembrane region" description="Helical" evidence="5">
    <location>
        <begin position="316"/>
        <end position="334"/>
    </location>
</feature>
<dbReference type="AlphaFoldDB" id="A0A6V3K5X8"/>
<dbReference type="InterPro" id="IPR050186">
    <property type="entry name" value="TPT_transporter"/>
</dbReference>
<feature type="transmembrane region" description="Helical" evidence="5">
    <location>
        <begin position="340"/>
        <end position="356"/>
    </location>
</feature>
<evidence type="ECO:0000256" key="3">
    <source>
        <dbReference type="ARBA" id="ARBA00022989"/>
    </source>
</evidence>
<feature type="transmembrane region" description="Helical" evidence="5">
    <location>
        <begin position="189"/>
        <end position="206"/>
    </location>
</feature>
<evidence type="ECO:0000256" key="4">
    <source>
        <dbReference type="ARBA" id="ARBA00023136"/>
    </source>
</evidence>
<reference evidence="8" key="1">
    <citation type="submission" date="2021-01" db="EMBL/GenBank/DDBJ databases">
        <authorList>
            <person name="Corre E."/>
            <person name="Pelletier E."/>
            <person name="Niang G."/>
            <person name="Scheremetjew M."/>
            <person name="Finn R."/>
            <person name="Kale V."/>
            <person name="Holt S."/>
            <person name="Cochrane G."/>
            <person name="Meng A."/>
            <person name="Brown T."/>
            <person name="Cohen L."/>
        </authorList>
    </citation>
    <scope>NUCLEOTIDE SEQUENCE</scope>
    <source>
        <strain evidence="8">CCCM811</strain>
    </source>
</reference>
<evidence type="ECO:0000259" key="6">
    <source>
        <dbReference type="Pfam" id="PF03151"/>
    </source>
</evidence>
<evidence type="ECO:0000256" key="2">
    <source>
        <dbReference type="ARBA" id="ARBA00022692"/>
    </source>
</evidence>
<dbReference type="InterPro" id="IPR004853">
    <property type="entry name" value="Sugar_P_trans_dom"/>
</dbReference>
<dbReference type="GO" id="GO:0016020">
    <property type="term" value="C:membrane"/>
    <property type="evidence" value="ECO:0007669"/>
    <property type="project" value="UniProtKB-SubCell"/>
</dbReference>
<dbReference type="EMBL" id="HBIV01009968">
    <property type="protein sequence ID" value="CAE0655445.1"/>
    <property type="molecule type" value="Transcribed_RNA"/>
</dbReference>
<evidence type="ECO:0000256" key="1">
    <source>
        <dbReference type="ARBA" id="ARBA00004141"/>
    </source>
</evidence>
<dbReference type="PANTHER" id="PTHR11132">
    <property type="entry name" value="SOLUTE CARRIER FAMILY 35"/>
    <property type="match status" value="1"/>
</dbReference>
<evidence type="ECO:0000313" key="7">
    <source>
        <dbReference type="EMBL" id="CAE0655443.1"/>
    </source>
</evidence>
<sequence>MATQTAYVNTVDTGLWEAAACSDIELIMMMPSDSKKRQDVASCVDESPFNPLHLLPESIRKYSEMIVYLSLYMVAGPALIMCNKVLVKDIGFKFPMTLSLWSQFMGTVIIWITVHGTGQKLPNKDKATWRFFFLQIMPIGALMAAKMMLGMKSYIYLTVSFIQMFKAFTPAITLFVLFVSGVSTPSRNVSLSVLAMCAGMCITAAGEVNFSVIGVTLIFAAQISEATRLVLMQRFIKKLGFKAVELQYYRAPACALVLFFAAAFMEFEQIYETGAIHRMFENIHLFLLQSFLGFAVNMVNTMVIKITDSVTLKVLAVVRNACLVIINVVFFGEVVTARQFSGYGVLLVAFAMFQRFKRQQAAQEKKASVAKAKD</sequence>
<feature type="transmembrane region" description="Helical" evidence="5">
    <location>
        <begin position="98"/>
        <end position="117"/>
    </location>
</feature>
<feature type="transmembrane region" description="Helical" evidence="5">
    <location>
        <begin position="283"/>
        <end position="304"/>
    </location>
</feature>
<organism evidence="8">
    <name type="scientific">Lotharella globosa</name>
    <dbReference type="NCBI Taxonomy" id="91324"/>
    <lineage>
        <taxon>Eukaryota</taxon>
        <taxon>Sar</taxon>
        <taxon>Rhizaria</taxon>
        <taxon>Cercozoa</taxon>
        <taxon>Chlorarachniophyceae</taxon>
        <taxon>Lotharella</taxon>
    </lineage>
</organism>
<keyword evidence="4 5" id="KW-0472">Membrane</keyword>
<gene>
    <name evidence="7" type="ORF">LGLO00237_LOCUS7514</name>
    <name evidence="8" type="ORF">LGLO00237_LOCUS7515</name>
</gene>